<keyword evidence="1" id="KW-0175">Coiled coil</keyword>
<proteinExistence type="predicted"/>
<dbReference type="Proteomes" id="UP000267606">
    <property type="component" value="Unassembled WGS sequence"/>
</dbReference>
<dbReference type="WBParaSite" id="OFLC_0001552101-mRNA-1">
    <property type="protein sequence ID" value="OFLC_0001552101-mRNA-1"/>
    <property type="gene ID" value="OFLC_0001552101"/>
</dbReference>
<accession>A0A183I6Z8</accession>
<dbReference type="EMBL" id="UZAJ01042276">
    <property type="protein sequence ID" value="VDP22273.1"/>
    <property type="molecule type" value="Genomic_DNA"/>
</dbReference>
<organism evidence="4">
    <name type="scientific">Onchocerca flexuosa</name>
    <dbReference type="NCBI Taxonomy" id="387005"/>
    <lineage>
        <taxon>Eukaryota</taxon>
        <taxon>Metazoa</taxon>
        <taxon>Ecdysozoa</taxon>
        <taxon>Nematoda</taxon>
        <taxon>Chromadorea</taxon>
        <taxon>Rhabditida</taxon>
        <taxon>Spirurina</taxon>
        <taxon>Spiruromorpha</taxon>
        <taxon>Filarioidea</taxon>
        <taxon>Onchocercidae</taxon>
        <taxon>Onchocerca</taxon>
    </lineage>
</organism>
<sequence>MEAEIEELKLKLKESESKQVAIAQLAKEILEKDKDKDQRLSTLGEENLQQSRDISRLQALLKTRDEYLADAESEVAKLRNEIIEINSAKSAYLLELEQKISSLRSE</sequence>
<reference evidence="4" key="1">
    <citation type="submission" date="2016-06" db="UniProtKB">
        <authorList>
            <consortium name="WormBaseParasite"/>
        </authorList>
    </citation>
    <scope>IDENTIFICATION</scope>
</reference>
<gene>
    <name evidence="2" type="ORF">OFLC_LOCUS15510</name>
</gene>
<reference evidence="2 3" key="2">
    <citation type="submission" date="2018-11" db="EMBL/GenBank/DDBJ databases">
        <authorList>
            <consortium name="Pathogen Informatics"/>
        </authorList>
    </citation>
    <scope>NUCLEOTIDE SEQUENCE [LARGE SCALE GENOMIC DNA]</scope>
</reference>
<evidence type="ECO:0000313" key="2">
    <source>
        <dbReference type="EMBL" id="VDP22273.1"/>
    </source>
</evidence>
<name>A0A183I6Z8_9BILA</name>
<protein>
    <submittedName>
        <fullName evidence="4">HOOK domain-containing protein</fullName>
    </submittedName>
</protein>
<keyword evidence="3" id="KW-1185">Reference proteome</keyword>
<evidence type="ECO:0000256" key="1">
    <source>
        <dbReference type="SAM" id="Coils"/>
    </source>
</evidence>
<dbReference type="AlphaFoldDB" id="A0A183I6Z8"/>
<evidence type="ECO:0000313" key="4">
    <source>
        <dbReference type="WBParaSite" id="OFLC_0001552101-mRNA-1"/>
    </source>
</evidence>
<feature type="coiled-coil region" evidence="1">
    <location>
        <begin position="61"/>
        <end position="88"/>
    </location>
</feature>
<evidence type="ECO:0000313" key="3">
    <source>
        <dbReference type="Proteomes" id="UP000267606"/>
    </source>
</evidence>